<dbReference type="PANTHER" id="PTHR37079:SF4">
    <property type="entry name" value="SERINE_THREONINE-PROTEIN KINASE ATM"/>
    <property type="match status" value="1"/>
</dbReference>
<feature type="compositionally biased region" description="Basic and acidic residues" evidence="13">
    <location>
        <begin position="3044"/>
        <end position="3054"/>
    </location>
</feature>
<protein>
    <recommendedName>
        <fullName evidence="3 12">non-specific serine/threonine protein kinase</fullName>
        <ecNumber evidence="3 12">2.7.11.1</ecNumber>
    </recommendedName>
</protein>
<dbReference type="SMART" id="SM00146">
    <property type="entry name" value="PI3Kc"/>
    <property type="match status" value="1"/>
</dbReference>
<dbReference type="Pfam" id="PF02260">
    <property type="entry name" value="FATC"/>
    <property type="match status" value="1"/>
</dbReference>
<dbReference type="CDD" id="cd05171">
    <property type="entry name" value="PIKKc_ATM"/>
    <property type="match status" value="1"/>
</dbReference>
<dbReference type="InterPro" id="IPR056802">
    <property type="entry name" value="ATR-like_M-HEAT"/>
</dbReference>
<dbReference type="InterPro" id="IPR016024">
    <property type="entry name" value="ARM-type_fold"/>
</dbReference>
<dbReference type="InterPro" id="IPR044107">
    <property type="entry name" value="PIKKc_ATM"/>
</dbReference>
<dbReference type="InterPro" id="IPR003151">
    <property type="entry name" value="PIK-rel_kinase_FAT"/>
</dbReference>
<evidence type="ECO:0000256" key="13">
    <source>
        <dbReference type="SAM" id="MobiDB-lite"/>
    </source>
</evidence>
<evidence type="ECO:0000313" key="17">
    <source>
        <dbReference type="EMBL" id="NXE09690.1"/>
    </source>
</evidence>
<sequence length="3112" mass="355362">MSLALHDLLICCRRLENEKAVERRKEIDNFKRLLRDSETVLQLDRNSDSKQGKQLNWDAVFSVLQKYFQKEMKNLQLTKPNASASTQTTRQKKMQEVGSLVKYFIRCANKRGPRLKCQELLIYVMEIIRDPTSCAAYGSDCSSILLKDILSVRKYWCEISQQQWTELLILYGQLYLKPSGKINRVLVARIIHTLMRGYCSQTDGLSSDMFVFFSKAMQLFGLYCRQENNTAGLDHIIGAMNIFCSKFAVSCRIRICKVGEEILPTVLYIWTQYRPKNSLKESIIELFRLQVHIHHPKGAKTQGKGAYDSPKWQSILHNLYDLLVNEINLIGSRGKYSSGSRNIAVKENLIELMADICHQVFAEDTKVLEITQSYAISQREPSDETVPSKRRRIELGWEVVRENLQRSQKDFDVIPWLQITARLISKYPMSLPNSELPPLLNVLHQLLPQQRRGERTPYVLRCLTEVALCQNQKMDLKSTHKLELQRAWAKIWSLTIRSISFQQIEVESFGLLGAMIQGNLVVTDKELWKIFSGPACKPSSSAVCCLSLVMSAYSVPVNLDVGMEQNNCEKNLESLLKEAIMKWVLSCYLEEEMEECAELPPVLCSDFPHLILQKILVSLTMKNCRAAMIFFQNDAKCVQHLQRKEENFSDVEELYLQTTFDEMDIFTNFAVNVADKNVTGSRLAINQNLRETLEYCLLAMSEKLLSSYSPKSKVAAEHLVRCVSLLIGVLGCYCHTGILKEEDACKSQLFQNAKSLVHYAGESISQSKNKLNEDAQINSLRTLIMQCTKCVCSCTKNSANKMLSNIFLHLLTSKFMNDLVDICKNLMTFTGKPSELGEVSLTGNDPEESIVEVDNQVSDDLFDDHSVTDISDTNESGEMQNVTGALSPLAEEQLTKQDLLLLEILRFLCICVTTVQIQAMSFRASDIRRKLLMLTDSSVFDSAKPLHLHVYLVLLKELPVEEHLLPEDDVLMLLRPLSAVCSLYRRDQEVCKVILNNLLPIAVGLAQSNPRAEETGDAQGQFLTVVGAFWHLAQGGKCTAPVRVALLNCMKALLEADPHCKWAILNVLNEDLPVSDAFPHFLADSHHQVRILAAKSITSLFQDVKQRDSSGMSKPLPLKLQQKAFENAYLRVQEGLRSLVRGDASPEDLLDKQCNGKAVLLMLITMVLCCSPVCEKQALFAICQSVKENGLEPHLVKKVLKKVSDIFGYKSIEDFMTSHLDYLVMEWLKINDSGYSLSAFPYVLLNYTSLEEFYRSCYKVLVPHLVIRSQFEDVKSLANKIEKDWRQVLADCFPKILVNILPYFAYQNPGKSEVAEQRDTASKVYDMLKDENCLGKQQIDNLSHNNLPEIVVELLMTLHESPDSTVEEGAHLSKYIRELDPAPNPPHFPSYVIKATLDYISNCHKSKLKSLVAVLSKSPDSFQKILLALCKHASDTNNIYKKHRVLTIYHLFVSLLLKEIKDGLGGAWAFVLRDVIYTLIHHINTRPIITRDISMRIFSLCCDLLHHVCHTAVVCCNDALESHLHVIVGTLIPLAVDQPEIQEQVVLGLLKYLVIDNKDNENLYQAIRCLDPFPEYSAFKDLRATQQRIKYSKGPYSLLEEINHFLSVGVCDSLPLTRLEGLYDLRKQLEQYKDQMKDLLKSSKEKPEDSVVVKLVVSLLQLSKMAVNHTGEKAVLEAVGNCLGEIGPVDFSTIALQCAENALDSKAVDFLEDRKLQWVFVMLTQINTALTDNCIDVRAAAVSCLKNILATKSGSEFWEVYKNKADPMLIYLQPFRTSRKKFLVVPASDMEAPLETLDDTNLWIPLGESHETWIKRLTSSILDSGGVQNEVLQLMKPLCEVKTDLCQTLLPYLIHDILLHDSDESWRNLLSVHIQKFFTACCRFASSSRSTTPPNSDSEPETYNHRSLDKVSRRAMLAVVDYLRRQKRSVSGTVFDDSFWLDLNYVEVAIAAQSCAAHFTALLYAEIYADKINIDKQQKRSSFKAAKSLTFEEESQRTTITILNEKSKEETGIGLQDLLMDIYRSIGEPDSLYGCGGGRMLQPLARIRTYEHEAVWEKALVTYDLEASLSPSTRQAGIIEALQNFGLCQTLSVYLKGLEHENTEWCAELQEMRYQAAWRNMQWSHISSVKDETGRPGYHESLYDALQSLRDKEFSAFYDSLKDARVNEVEELCKGSLESVYSLYPTLCRLQLIGELENIGLLFSRYFFELVFFSFGNNCRSVTTQQLNDVYLKWQRQSQLLKDSDFRFQEPIMALRTVVLEILLEKENENTKRECIKDILTKHLVELSRLARTAKNTQLPERAMFQIKQYKPTGYEVSEWQLEEAQVFWAKKEESLALNILKRMIKKLDADWFQVENDPHLKLMYTECLRLCGTWLAETCLENPTVIMQKYLEKAVEVAASHSGDSSDELKNGKMKAFLSLARFSDNQYQRIENYMKSSEFENKQALLKKAKEEVGLLRERRVQANRYTVKVQRELELDECAIHALTEDRKRFLCKAVENYISCLLSGEEYDMWIFRLCSLWLENSGVDRVNEMMKKNAEKIPSYKFLPLMYQLAARMGTKMMGGLGFHQVLNNLMSRISLDHPHHTLFIILALANANKDELLTKPDAIRRNKLIKNAPKEISQLDVDRMEAASNIINIVRKRRAHMVRDVEALCDAYITLANMDATPWKSQRKGINIPADQPIIKLKNLEHVVVPTMEIKVDPTGRYENLVTIRSFKPEFRLAGGLNLPKIIDCVGSDGKERRQLVKGRDDLRQDAVMQQVFQMCNTLLQQNTETRKRKLTIRRYKVVPLSQRSGVLEWCAGTTPIGEFLVNVDEGAHKRYRPKDYSSYQCQNIMMDAQKKHSEEKYNIFMKVCENFQPVFRYFCMEKFLDPAVWFEKRLAYTRSVATSSIVGYILGLGDRHVQNILIDEQTAELVHIDLGKWSRQENLTFSLLQHFLKHLLSFHLGVAFEQGKILPTPETVPFRLTRDIVDGMGITGVEGVFRRCCEKTMAVMRNSQEALLTIVEVLLYDPLFDWTMNPLKALYLQQRPEDEADMSSTLSTDPRECKRKASDDQSFNKVAERVLMRLQEKLKGVEEGTVLSVGGQVNLLIQQAMDPKNLSRLFPGWKPWV</sequence>
<feature type="non-terminal residue" evidence="17">
    <location>
        <position position="3112"/>
    </location>
</feature>
<dbReference type="GO" id="GO:0005524">
    <property type="term" value="F:ATP binding"/>
    <property type="evidence" value="ECO:0007669"/>
    <property type="project" value="UniProtKB-KW"/>
</dbReference>
<dbReference type="PROSITE" id="PS51189">
    <property type="entry name" value="FAT"/>
    <property type="match status" value="1"/>
</dbReference>
<feature type="region of interest" description="Disordered" evidence="13">
    <location>
        <begin position="1886"/>
        <end position="1906"/>
    </location>
</feature>
<evidence type="ECO:0000256" key="8">
    <source>
        <dbReference type="ARBA" id="ARBA00022777"/>
    </source>
</evidence>
<feature type="compositionally biased region" description="Polar residues" evidence="13">
    <location>
        <begin position="1886"/>
        <end position="1897"/>
    </location>
</feature>
<keyword evidence="4 12" id="KW-0723">Serine/threonine-protein kinase</keyword>
<dbReference type="Pfam" id="PF00454">
    <property type="entry name" value="PI3_PI4_kinase"/>
    <property type="match status" value="1"/>
</dbReference>
<keyword evidence="5 12" id="KW-0808">Transferase</keyword>
<reference evidence="17 18" key="1">
    <citation type="submission" date="2019-09" db="EMBL/GenBank/DDBJ databases">
        <title>Bird 10,000 Genomes (B10K) Project - Family phase.</title>
        <authorList>
            <person name="Zhang G."/>
        </authorList>
    </citation>
    <scope>NUCLEOTIDE SEQUENCE [LARGE SCALE GENOMIC DNA]</scope>
    <source>
        <strain evidence="17">B10K-CU-031-23</strain>
    </source>
</reference>
<dbReference type="GO" id="GO:0004674">
    <property type="term" value="F:protein serine/threonine kinase activity"/>
    <property type="evidence" value="ECO:0007669"/>
    <property type="project" value="UniProtKB-KW"/>
</dbReference>
<dbReference type="EC" id="2.7.11.1" evidence="3 12"/>
<dbReference type="PROSITE" id="PS00915">
    <property type="entry name" value="PI3_4_KINASE_1"/>
    <property type="match status" value="1"/>
</dbReference>
<dbReference type="InterPro" id="IPR018936">
    <property type="entry name" value="PI3/4_kinase_CS"/>
</dbReference>
<evidence type="ECO:0000256" key="10">
    <source>
        <dbReference type="ARBA" id="ARBA00023242"/>
    </source>
</evidence>
<keyword evidence="10 12" id="KW-0539">Nucleus</keyword>
<evidence type="ECO:0000256" key="7">
    <source>
        <dbReference type="ARBA" id="ARBA00022763"/>
    </source>
</evidence>
<dbReference type="SUPFAM" id="SSF56112">
    <property type="entry name" value="Protein kinase-like (PK-like)"/>
    <property type="match status" value="1"/>
</dbReference>
<dbReference type="Gene3D" id="3.30.1010.10">
    <property type="entry name" value="Phosphatidylinositol 3-kinase Catalytic Subunit, Chain A, domain 4"/>
    <property type="match status" value="1"/>
</dbReference>
<dbReference type="InterPro" id="IPR011009">
    <property type="entry name" value="Kinase-like_dom_sf"/>
</dbReference>
<evidence type="ECO:0000313" key="18">
    <source>
        <dbReference type="Proteomes" id="UP000533896"/>
    </source>
</evidence>
<comment type="caution">
    <text evidence="17">The sequence shown here is derived from an EMBL/GenBank/DDBJ whole genome shotgun (WGS) entry which is preliminary data.</text>
</comment>
<evidence type="ECO:0000259" key="15">
    <source>
        <dbReference type="PROSITE" id="PS51189"/>
    </source>
</evidence>
<evidence type="ECO:0000256" key="3">
    <source>
        <dbReference type="ARBA" id="ARBA00012513"/>
    </source>
</evidence>
<gene>
    <name evidence="17" type="primary">Atm</name>
    <name evidence="17" type="ORF">LOPRUF_R05401</name>
</gene>
<dbReference type="Pfam" id="PF25030">
    <property type="entry name" value="M-HEAT_ATR"/>
    <property type="match status" value="1"/>
</dbReference>
<feature type="domain" description="FATC" evidence="16">
    <location>
        <begin position="3080"/>
        <end position="3112"/>
    </location>
</feature>
<organism evidence="17 18">
    <name type="scientific">Lophotis ruficrista</name>
    <dbReference type="NCBI Taxonomy" id="172689"/>
    <lineage>
        <taxon>Eukaryota</taxon>
        <taxon>Metazoa</taxon>
        <taxon>Chordata</taxon>
        <taxon>Craniata</taxon>
        <taxon>Vertebrata</taxon>
        <taxon>Euteleostomi</taxon>
        <taxon>Archelosauria</taxon>
        <taxon>Archosauria</taxon>
        <taxon>Dinosauria</taxon>
        <taxon>Saurischia</taxon>
        <taxon>Theropoda</taxon>
        <taxon>Coelurosauria</taxon>
        <taxon>Aves</taxon>
        <taxon>Neognathae</taxon>
        <taxon>Neoaves</taxon>
        <taxon>Otidimorphae</taxon>
        <taxon>Otidiformes</taxon>
        <taxon>Otididae</taxon>
        <taxon>Lophotis</taxon>
    </lineage>
</organism>
<comment type="catalytic activity">
    <reaction evidence="11 12">
        <text>L-threonyl-[protein] + ATP = O-phospho-L-threonyl-[protein] + ADP + H(+)</text>
        <dbReference type="Rhea" id="RHEA:46608"/>
        <dbReference type="Rhea" id="RHEA-COMP:11060"/>
        <dbReference type="Rhea" id="RHEA-COMP:11605"/>
        <dbReference type="ChEBI" id="CHEBI:15378"/>
        <dbReference type="ChEBI" id="CHEBI:30013"/>
        <dbReference type="ChEBI" id="CHEBI:30616"/>
        <dbReference type="ChEBI" id="CHEBI:61977"/>
        <dbReference type="ChEBI" id="CHEBI:456216"/>
        <dbReference type="EC" id="2.7.11.1"/>
    </reaction>
</comment>
<feature type="non-terminal residue" evidence="17">
    <location>
        <position position="1"/>
    </location>
</feature>
<dbReference type="PROSITE" id="PS51190">
    <property type="entry name" value="FATC"/>
    <property type="match status" value="1"/>
</dbReference>
<evidence type="ECO:0000256" key="9">
    <source>
        <dbReference type="ARBA" id="ARBA00022840"/>
    </source>
</evidence>
<dbReference type="SUPFAM" id="SSF48371">
    <property type="entry name" value="ARM repeat"/>
    <property type="match status" value="1"/>
</dbReference>
<keyword evidence="7 12" id="KW-0227">DNA damage</keyword>
<dbReference type="Gene3D" id="1.10.1070.11">
    <property type="entry name" value="Phosphatidylinositol 3-/4-kinase, catalytic domain"/>
    <property type="match status" value="1"/>
</dbReference>
<evidence type="ECO:0000259" key="16">
    <source>
        <dbReference type="PROSITE" id="PS51190"/>
    </source>
</evidence>
<keyword evidence="8 12" id="KW-0418">Kinase</keyword>
<dbReference type="InterPro" id="IPR038980">
    <property type="entry name" value="ATM_plant"/>
</dbReference>
<evidence type="ECO:0000256" key="2">
    <source>
        <dbReference type="ARBA" id="ARBA00010769"/>
    </source>
</evidence>
<evidence type="ECO:0000256" key="4">
    <source>
        <dbReference type="ARBA" id="ARBA00022527"/>
    </source>
</evidence>
<feature type="region of interest" description="Disordered" evidence="13">
    <location>
        <begin position="3036"/>
        <end position="3055"/>
    </location>
</feature>
<comment type="subcellular location">
    <subcellularLocation>
        <location evidence="1 12">Nucleus</location>
    </subcellularLocation>
</comment>
<evidence type="ECO:0000256" key="6">
    <source>
        <dbReference type="ARBA" id="ARBA00022741"/>
    </source>
</evidence>
<dbReference type="Pfam" id="PF02259">
    <property type="entry name" value="FAT"/>
    <property type="match status" value="1"/>
</dbReference>
<proteinExistence type="inferred from homology"/>
<dbReference type="InterPro" id="IPR036940">
    <property type="entry name" value="PI3/4_kinase_cat_sf"/>
</dbReference>
<dbReference type="GO" id="GO:0005634">
    <property type="term" value="C:nucleus"/>
    <property type="evidence" value="ECO:0007669"/>
    <property type="project" value="UniProtKB-SubCell"/>
</dbReference>
<dbReference type="PROSITE" id="PS50290">
    <property type="entry name" value="PI3_4_KINASE_3"/>
    <property type="match status" value="1"/>
</dbReference>
<evidence type="ECO:0000259" key="14">
    <source>
        <dbReference type="PROSITE" id="PS50290"/>
    </source>
</evidence>
<dbReference type="InterPro" id="IPR003152">
    <property type="entry name" value="FATC_dom"/>
</dbReference>
<dbReference type="InterPro" id="IPR014009">
    <property type="entry name" value="PIK_FAT"/>
</dbReference>
<dbReference type="FunFam" id="3.30.1010.10:FF:000015">
    <property type="entry name" value="Serine-protein kinase ATM"/>
    <property type="match status" value="1"/>
</dbReference>
<feature type="domain" description="FAT" evidence="15">
    <location>
        <begin position="1947"/>
        <end position="2597"/>
    </location>
</feature>
<evidence type="ECO:0000256" key="1">
    <source>
        <dbReference type="ARBA" id="ARBA00004123"/>
    </source>
</evidence>
<dbReference type="InterPro" id="IPR000403">
    <property type="entry name" value="PI3/4_kinase_cat_dom"/>
</dbReference>
<dbReference type="EMBL" id="VWYV01000407">
    <property type="protein sequence ID" value="NXE09690.1"/>
    <property type="molecule type" value="Genomic_DNA"/>
</dbReference>
<comment type="similarity">
    <text evidence="2 12">Belongs to the PI3/PI4-kinase family. ATM subfamily.</text>
</comment>
<dbReference type="InterPro" id="IPR021668">
    <property type="entry name" value="TAN"/>
</dbReference>
<dbReference type="OrthoDB" id="381190at2759"/>
<accession>A0A7K8JZ38</accession>
<dbReference type="PROSITE" id="PS00916">
    <property type="entry name" value="PI3_4_KINASE_2"/>
    <property type="match status" value="1"/>
</dbReference>
<keyword evidence="6 12" id="KW-0547">Nucleotide-binding</keyword>
<feature type="domain" description="PI3K/PI4K catalytic" evidence="14">
    <location>
        <begin position="2717"/>
        <end position="3058"/>
    </location>
</feature>
<dbReference type="Pfam" id="PF11640">
    <property type="entry name" value="TAN"/>
    <property type="match status" value="1"/>
</dbReference>
<evidence type="ECO:0000256" key="12">
    <source>
        <dbReference type="RuleBase" id="RU365027"/>
    </source>
</evidence>
<keyword evidence="18" id="KW-1185">Reference proteome</keyword>
<keyword evidence="9 12" id="KW-0067">ATP-binding</keyword>
<name>A0A7K8JZ38_9AVES</name>
<dbReference type="GO" id="GO:0006281">
    <property type="term" value="P:DNA repair"/>
    <property type="evidence" value="ECO:0007669"/>
    <property type="project" value="InterPro"/>
</dbReference>
<evidence type="ECO:0000256" key="5">
    <source>
        <dbReference type="ARBA" id="ARBA00022679"/>
    </source>
</evidence>
<dbReference type="Proteomes" id="UP000533896">
    <property type="component" value="Unassembled WGS sequence"/>
</dbReference>
<evidence type="ECO:0000256" key="11">
    <source>
        <dbReference type="ARBA" id="ARBA00047899"/>
    </source>
</evidence>
<dbReference type="SMART" id="SM01342">
    <property type="entry name" value="TAN"/>
    <property type="match status" value="1"/>
</dbReference>
<dbReference type="SMART" id="SM01343">
    <property type="entry name" value="FATC"/>
    <property type="match status" value="1"/>
</dbReference>
<dbReference type="PANTHER" id="PTHR37079">
    <property type="entry name" value="SERINE/THREONINE-PROTEIN KINASE ATM"/>
    <property type="match status" value="1"/>
</dbReference>